<organism evidence="9 10">
    <name type="scientific">Burkholderia stabilis</name>
    <dbReference type="NCBI Taxonomy" id="95485"/>
    <lineage>
        <taxon>Bacteria</taxon>
        <taxon>Pseudomonadati</taxon>
        <taxon>Pseudomonadota</taxon>
        <taxon>Betaproteobacteria</taxon>
        <taxon>Burkholderiales</taxon>
        <taxon>Burkholderiaceae</taxon>
        <taxon>Burkholderia</taxon>
        <taxon>Burkholderia cepacia complex</taxon>
    </lineage>
</organism>
<name>A0AAJ5T7P7_9BURK</name>
<dbReference type="PRINTS" id="PR00081">
    <property type="entry name" value="GDHRDH"/>
</dbReference>
<evidence type="ECO:0000256" key="6">
    <source>
        <dbReference type="ARBA" id="ARBA00071389"/>
    </source>
</evidence>
<dbReference type="GO" id="GO:0008678">
    <property type="term" value="F:2-deoxy-D-gluconate 3-dehydrogenase activity"/>
    <property type="evidence" value="ECO:0007669"/>
    <property type="project" value="InterPro"/>
</dbReference>
<keyword evidence="2" id="KW-0560">Oxidoreductase</keyword>
<dbReference type="PANTHER" id="PTHR42760:SF5">
    <property type="entry name" value="2-DEHYDRO-3-DEOXY-D-GLUCONATE 5-DEHYDROGENASE"/>
    <property type="match status" value="1"/>
</dbReference>
<dbReference type="GO" id="GO:0051287">
    <property type="term" value="F:NAD binding"/>
    <property type="evidence" value="ECO:0007669"/>
    <property type="project" value="InterPro"/>
</dbReference>
<dbReference type="FunFam" id="3.40.50.720:FF:000081">
    <property type="entry name" value="2-deoxy-D-gluconate 3-dehydrogenase"/>
    <property type="match status" value="1"/>
</dbReference>
<evidence type="ECO:0000313" key="10">
    <source>
        <dbReference type="Proteomes" id="UP000268684"/>
    </source>
</evidence>
<dbReference type="PROSITE" id="PS51257">
    <property type="entry name" value="PROKAR_LIPOPROTEIN"/>
    <property type="match status" value="1"/>
</dbReference>
<reference evidence="9 10" key="1">
    <citation type="submission" date="2017-11" db="EMBL/GenBank/DDBJ databases">
        <authorList>
            <person name="Seth-Smith MB H."/>
        </authorList>
    </citation>
    <scope>NUCLEOTIDE SEQUENCE [LARGE SCALE GENOMIC DNA]</scope>
    <source>
        <strain evidence="9">E</strain>
    </source>
</reference>
<protein>
    <recommendedName>
        <fullName evidence="6">2-dehydro-3-deoxy-D-gluconate 5-dehydrogenase</fullName>
        <ecNumber evidence="5">1.1.1.127</ecNumber>
    </recommendedName>
    <alternativeName>
        <fullName evidence="7">2-keto-3-deoxygluconate 5-dehydrogenase</fullName>
    </alternativeName>
    <alternativeName>
        <fullName evidence="8">2-keto-3-deoxygluconate oxidoreductase</fullName>
    </alternativeName>
</protein>
<dbReference type="InterPro" id="IPR002347">
    <property type="entry name" value="SDR_fam"/>
</dbReference>
<dbReference type="EMBL" id="LR025743">
    <property type="protein sequence ID" value="VBB15572.1"/>
    <property type="molecule type" value="Genomic_DNA"/>
</dbReference>
<sequence length="267" mass="28008">MKRDNPDLPSADARSALAGLFDLTGQVAIVTGCNTGLGAAMAVALASAGCDIVGANRSAPAETSARVEAAGRRFVDVRADLSTLEPVERIVAGALDAFGHVDILVNNAGMIRRCDALDFTEADWDAVIDVNLKSVFFLSQAVARQMVRQGGGKIVNVASMLSFQGGIRVPSYTASKSGVLGLTRLLANEWAARGINVNAIAPGYMETDNTAQLREDSRRSDEILGRIPAGRWGVPDDLAGAAVFLASRASDYVHGHTLAVDGGWLAR</sequence>
<evidence type="ECO:0000256" key="8">
    <source>
        <dbReference type="ARBA" id="ARBA00079135"/>
    </source>
</evidence>
<dbReference type="Proteomes" id="UP000268684">
    <property type="component" value="Chromosome II"/>
</dbReference>
<dbReference type="EC" id="1.1.1.127" evidence="5"/>
<comment type="catalytic activity">
    <reaction evidence="4">
        <text>2-dehydro-3-deoxy-D-gluconate + NAD(+) = 3-deoxy-D-glycero-2,5-hexodiulosonate + NADH + H(+)</text>
        <dbReference type="Rhea" id="RHEA:24232"/>
        <dbReference type="ChEBI" id="CHEBI:15378"/>
        <dbReference type="ChEBI" id="CHEBI:29071"/>
        <dbReference type="ChEBI" id="CHEBI:57540"/>
        <dbReference type="ChEBI" id="CHEBI:57945"/>
        <dbReference type="ChEBI" id="CHEBI:57990"/>
        <dbReference type="EC" id="1.1.1.127"/>
    </reaction>
</comment>
<dbReference type="InterPro" id="IPR036291">
    <property type="entry name" value="NAD(P)-bd_dom_sf"/>
</dbReference>
<dbReference type="RefSeq" id="WP_122170968.1">
    <property type="nucleotide sequence ID" value="NZ_LR025743.1"/>
</dbReference>
<gene>
    <name evidence="9" type="primary">kduD_1</name>
    <name evidence="9" type="ORF">BSTAB16_5768</name>
</gene>
<keyword evidence="10" id="KW-1185">Reference proteome</keyword>
<evidence type="ECO:0000256" key="7">
    <source>
        <dbReference type="ARBA" id="ARBA00075624"/>
    </source>
</evidence>
<evidence type="ECO:0000313" key="9">
    <source>
        <dbReference type="EMBL" id="VBB15572.1"/>
    </source>
</evidence>
<dbReference type="GeneID" id="71058186"/>
<dbReference type="NCBIfam" id="NF005559">
    <property type="entry name" value="PRK07231.1"/>
    <property type="match status" value="1"/>
</dbReference>
<dbReference type="PRINTS" id="PR00080">
    <property type="entry name" value="SDRFAMILY"/>
</dbReference>
<dbReference type="NCBIfam" id="TIGR01832">
    <property type="entry name" value="kduD"/>
    <property type="match status" value="1"/>
</dbReference>
<dbReference type="Pfam" id="PF13561">
    <property type="entry name" value="adh_short_C2"/>
    <property type="match status" value="1"/>
</dbReference>
<evidence type="ECO:0000256" key="3">
    <source>
        <dbReference type="ARBA" id="ARBA00023027"/>
    </source>
</evidence>
<evidence type="ECO:0000256" key="2">
    <source>
        <dbReference type="ARBA" id="ARBA00023002"/>
    </source>
</evidence>
<proteinExistence type="inferred from homology"/>
<dbReference type="GO" id="GO:0047001">
    <property type="term" value="F:2-dehydro-3-deoxy-D-gluconate 5-dehydrogenase activity"/>
    <property type="evidence" value="ECO:0007669"/>
    <property type="project" value="UniProtKB-EC"/>
</dbReference>
<accession>A0AAJ5T7P7</accession>
<comment type="similarity">
    <text evidence="1">Belongs to the short-chain dehydrogenases/reductases (SDR) family.</text>
</comment>
<evidence type="ECO:0000256" key="1">
    <source>
        <dbReference type="ARBA" id="ARBA00006484"/>
    </source>
</evidence>
<keyword evidence="3" id="KW-0520">NAD</keyword>
<dbReference type="InterPro" id="IPR011286">
    <property type="entry name" value="2-deoxy-D-gluc_3_DH"/>
</dbReference>
<dbReference type="PROSITE" id="PS00061">
    <property type="entry name" value="ADH_SHORT"/>
    <property type="match status" value="1"/>
</dbReference>
<dbReference type="Gene3D" id="3.40.50.720">
    <property type="entry name" value="NAD(P)-binding Rossmann-like Domain"/>
    <property type="match status" value="1"/>
</dbReference>
<evidence type="ECO:0000256" key="4">
    <source>
        <dbReference type="ARBA" id="ARBA00051099"/>
    </source>
</evidence>
<evidence type="ECO:0000256" key="5">
    <source>
        <dbReference type="ARBA" id="ARBA00066584"/>
    </source>
</evidence>
<dbReference type="SUPFAM" id="SSF51735">
    <property type="entry name" value="NAD(P)-binding Rossmann-fold domains"/>
    <property type="match status" value="1"/>
</dbReference>
<dbReference type="AlphaFoldDB" id="A0AAJ5T7P7"/>
<dbReference type="PANTHER" id="PTHR42760">
    <property type="entry name" value="SHORT-CHAIN DEHYDROGENASES/REDUCTASES FAMILY MEMBER"/>
    <property type="match status" value="1"/>
</dbReference>
<dbReference type="InterPro" id="IPR020904">
    <property type="entry name" value="Sc_DH/Rdtase_CS"/>
</dbReference>